<dbReference type="Pfam" id="PF02776">
    <property type="entry name" value="TPP_enzyme_N"/>
    <property type="match status" value="1"/>
</dbReference>
<proteinExistence type="inferred from homology"/>
<dbReference type="RefSeq" id="WP_109323140.1">
    <property type="nucleotide sequence ID" value="NZ_CP029346.1"/>
</dbReference>
<dbReference type="NCBIfam" id="TIGR00173">
    <property type="entry name" value="menD"/>
    <property type="match status" value="1"/>
</dbReference>
<comment type="pathway">
    <text evidence="6">Quinol/quinone metabolism; 1,4-dihydroxy-2-naphthoate biosynthesis; 1,4-dihydroxy-2-naphthoate from chorismate: step 2/7.</text>
</comment>
<dbReference type="GO" id="GO:0030145">
    <property type="term" value="F:manganese ion binding"/>
    <property type="evidence" value="ECO:0007669"/>
    <property type="project" value="UniProtKB-UniRule"/>
</dbReference>
<dbReference type="EMBL" id="CP029346">
    <property type="protein sequence ID" value="AWL09454.1"/>
    <property type="molecule type" value="Genomic_DNA"/>
</dbReference>
<comment type="cofactor">
    <cofactor evidence="6">
        <name>Mg(2+)</name>
        <dbReference type="ChEBI" id="CHEBI:18420"/>
    </cofactor>
    <cofactor evidence="6">
        <name>Mn(2+)</name>
        <dbReference type="ChEBI" id="CHEBI:29035"/>
    </cofactor>
</comment>
<evidence type="ECO:0000256" key="4">
    <source>
        <dbReference type="ARBA" id="ARBA00023052"/>
    </source>
</evidence>
<dbReference type="InterPro" id="IPR012001">
    <property type="entry name" value="Thiamin_PyroP_enz_TPP-bd_dom"/>
</dbReference>
<dbReference type="PANTHER" id="PTHR42916">
    <property type="entry name" value="2-SUCCINYL-5-ENOLPYRUVYL-6-HYDROXY-3-CYCLOHEXENE-1-CARBOXYLATE SYNTHASE"/>
    <property type="match status" value="1"/>
</dbReference>
<reference evidence="9" key="1">
    <citation type="submission" date="2018-05" db="EMBL/GenBank/DDBJ databases">
        <title>Pseudarcicella sp. HME7025 Genome sequencing and assembly.</title>
        <authorList>
            <person name="Kim H."/>
            <person name="Kang H."/>
            <person name="Joh K."/>
        </authorList>
    </citation>
    <scope>NUCLEOTIDE SEQUENCE [LARGE SCALE GENOMIC DNA]</scope>
    <source>
        <strain evidence="9">HME7025</strain>
    </source>
</reference>
<dbReference type="OrthoDB" id="9791859at2"/>
<dbReference type="InterPro" id="IPR029061">
    <property type="entry name" value="THDP-binding"/>
</dbReference>
<dbReference type="InterPro" id="IPR004433">
    <property type="entry name" value="MenaQ_synth_MenD"/>
</dbReference>
<keyword evidence="3 6" id="KW-0460">Magnesium</keyword>
<dbReference type="PANTHER" id="PTHR42916:SF1">
    <property type="entry name" value="PROTEIN PHYLLO, CHLOROPLASTIC"/>
    <property type="match status" value="1"/>
</dbReference>
<dbReference type="Gene3D" id="3.40.50.970">
    <property type="match status" value="2"/>
</dbReference>
<dbReference type="Proteomes" id="UP000245468">
    <property type="component" value="Chromosome"/>
</dbReference>
<dbReference type="CDD" id="cd07037">
    <property type="entry name" value="TPP_PYR_MenD"/>
    <property type="match status" value="1"/>
</dbReference>
<keyword evidence="2 6" id="KW-0479">Metal-binding</keyword>
<organism evidence="8 9">
    <name type="scientific">Aquirufa nivalisilvae</name>
    <dbReference type="NCBI Taxonomy" id="2516557"/>
    <lineage>
        <taxon>Bacteria</taxon>
        <taxon>Pseudomonadati</taxon>
        <taxon>Bacteroidota</taxon>
        <taxon>Cytophagia</taxon>
        <taxon>Cytophagales</taxon>
        <taxon>Flectobacillaceae</taxon>
        <taxon>Aquirufa</taxon>
    </lineage>
</organism>
<dbReference type="GO" id="GO:0000287">
    <property type="term" value="F:magnesium ion binding"/>
    <property type="evidence" value="ECO:0007669"/>
    <property type="project" value="UniProtKB-UniRule"/>
</dbReference>
<dbReference type="UniPathway" id="UPA01057">
    <property type="reaction ID" value="UER00164"/>
</dbReference>
<dbReference type="SUPFAM" id="SSF52518">
    <property type="entry name" value="Thiamin diphosphate-binding fold (THDP-binding)"/>
    <property type="match status" value="2"/>
</dbReference>
<feature type="domain" description="Rhodanese" evidence="7">
    <location>
        <begin position="26"/>
        <end position="107"/>
    </location>
</feature>
<dbReference type="GO" id="GO:0070204">
    <property type="term" value="F:2-succinyl-5-enolpyruvyl-6-hydroxy-3-cyclohexene-1-carboxylic-acid synthase activity"/>
    <property type="evidence" value="ECO:0007669"/>
    <property type="project" value="UniProtKB-UniRule"/>
</dbReference>
<comment type="function">
    <text evidence="6">Catalyzes the thiamine diphosphate-dependent decarboxylation of 2-oxoglutarate and the subsequent addition of the resulting succinic semialdehyde-thiamine pyrophosphate anion to isochorismate to yield 2-succinyl-5-enolpyruvyl-6-hydroxy-3-cyclohexene-1-carboxylate (SEPHCHC).</text>
</comment>
<keyword evidence="9" id="KW-1185">Reference proteome</keyword>
<dbReference type="InterPro" id="IPR001763">
    <property type="entry name" value="Rhodanese-like_dom"/>
</dbReference>
<comment type="cofactor">
    <cofactor evidence="6">
        <name>thiamine diphosphate</name>
        <dbReference type="ChEBI" id="CHEBI:58937"/>
    </cofactor>
    <text evidence="6">Binds 1 thiamine pyrophosphate per subunit.</text>
</comment>
<dbReference type="Gene3D" id="3.40.50.1220">
    <property type="entry name" value="TPP-binding domain"/>
    <property type="match status" value="1"/>
</dbReference>
<evidence type="ECO:0000313" key="8">
    <source>
        <dbReference type="EMBL" id="AWL09454.1"/>
    </source>
</evidence>
<dbReference type="UniPathway" id="UPA00079"/>
<keyword evidence="6" id="KW-0474">Menaquinone biosynthesis</keyword>
<dbReference type="KEGG" id="psez:HME7025_01601"/>
<evidence type="ECO:0000256" key="3">
    <source>
        <dbReference type="ARBA" id="ARBA00022842"/>
    </source>
</evidence>
<evidence type="ECO:0000256" key="6">
    <source>
        <dbReference type="HAMAP-Rule" id="MF_01659"/>
    </source>
</evidence>
<keyword evidence="4 6" id="KW-0786">Thiamine pyrophosphate</keyword>
<keyword evidence="5 6" id="KW-0464">Manganese</keyword>
<dbReference type="GO" id="GO:0009234">
    <property type="term" value="P:menaquinone biosynthetic process"/>
    <property type="evidence" value="ECO:0007669"/>
    <property type="project" value="UniProtKB-UniRule"/>
</dbReference>
<comment type="pathway">
    <text evidence="6">Quinol/quinone metabolism; menaquinone biosynthesis.</text>
</comment>
<dbReference type="Pfam" id="PF16582">
    <property type="entry name" value="TPP_enzyme_M_2"/>
    <property type="match status" value="1"/>
</dbReference>
<dbReference type="CDD" id="cd02009">
    <property type="entry name" value="TPP_SHCHC_synthase"/>
    <property type="match status" value="1"/>
</dbReference>
<dbReference type="Pfam" id="PF02775">
    <property type="entry name" value="TPP_enzyme_C"/>
    <property type="match status" value="1"/>
</dbReference>
<dbReference type="EC" id="2.2.1.9" evidence="6"/>
<evidence type="ECO:0000256" key="1">
    <source>
        <dbReference type="ARBA" id="ARBA00022679"/>
    </source>
</evidence>
<keyword evidence="1 6" id="KW-0808">Transferase</keyword>
<dbReference type="HAMAP" id="MF_01659">
    <property type="entry name" value="MenD"/>
    <property type="match status" value="1"/>
</dbReference>
<comment type="subunit">
    <text evidence="6">Homodimer.</text>
</comment>
<evidence type="ECO:0000259" key="7">
    <source>
        <dbReference type="PROSITE" id="PS50206"/>
    </source>
</evidence>
<evidence type="ECO:0000313" key="9">
    <source>
        <dbReference type="Proteomes" id="UP000245468"/>
    </source>
</evidence>
<sequence length="562" mass="62685">MAFPSGLVELIETLSQHGVEQAVICPGSRNAPIMLAISRNTAIQSFSISDERSAGFFALGLALRNKKPVILCCTSGSAALNMAPAIAEAYFQEVPLIVLTADRPQEWIGQWDGQTIFQERIFGTHAKQYFSYSTHAHESLDEIWHRNRIANDAFWSAFSAPQGPVQVNIPIQEPFYPEKGAALPVAHPVRKIQKWISPKLLDISIKTFIKRQLSSSNKVLITVGQMPMNSKIQALLEELMQKGIPVLADSIANLSGIAFDSHDLILANPKTWESLQPDLHIHLGKSFVTKRIKQFLRSNAEKQEWQVNPHPQALVADPFKGLQHLLEIDEVAFLKELTLLNFSEKQQAYFQAWEKEDEIIDSKRSKDINDWNELGIFQKISQALPQSNSEIHVANSLSVRYLNWTKFVPKGIEVFANRGTSGIDGCLSTAIGAAQGNPNLVISIIGDVAFHYDKNALWNSYVSNNVRIIVMNNQGGGIFRNLEGAKDLPELENFMETRQVFNAENTAKDAGVTYISVKNENELLHALNSFFQESDRAQLMEIESNSNINAAALAQYMALFKG</sequence>
<name>A0A2S2DVK0_9BACT</name>
<evidence type="ECO:0000256" key="2">
    <source>
        <dbReference type="ARBA" id="ARBA00022723"/>
    </source>
</evidence>
<protein>
    <recommendedName>
        <fullName evidence="6">2-succinyl-5-enolpyruvyl-6-hydroxy-3-cyclohexene-1-carboxylate synthase</fullName>
        <shortName evidence="6">SEPHCHC synthase</shortName>
        <ecNumber evidence="6">2.2.1.9</ecNumber>
    </recommendedName>
    <alternativeName>
        <fullName evidence="6">Menaquinone biosynthesis protein MenD</fullName>
    </alternativeName>
</protein>
<accession>A0A2S2DVK0</accession>
<comment type="catalytic activity">
    <reaction evidence="6">
        <text>isochorismate + 2-oxoglutarate + H(+) = 5-enolpyruvoyl-6-hydroxy-2-succinyl-cyclohex-3-ene-1-carboxylate + CO2</text>
        <dbReference type="Rhea" id="RHEA:25593"/>
        <dbReference type="ChEBI" id="CHEBI:15378"/>
        <dbReference type="ChEBI" id="CHEBI:16526"/>
        <dbReference type="ChEBI" id="CHEBI:16810"/>
        <dbReference type="ChEBI" id="CHEBI:29780"/>
        <dbReference type="ChEBI" id="CHEBI:58818"/>
        <dbReference type="EC" id="2.2.1.9"/>
    </reaction>
</comment>
<dbReference type="InterPro" id="IPR011766">
    <property type="entry name" value="TPP_enzyme_TPP-bd"/>
</dbReference>
<dbReference type="PIRSF" id="PIRSF004983">
    <property type="entry name" value="MenD"/>
    <property type="match status" value="1"/>
</dbReference>
<dbReference type="AlphaFoldDB" id="A0A2S2DVK0"/>
<evidence type="ECO:0000256" key="5">
    <source>
        <dbReference type="ARBA" id="ARBA00023211"/>
    </source>
</evidence>
<dbReference type="GO" id="GO:0030976">
    <property type="term" value="F:thiamine pyrophosphate binding"/>
    <property type="evidence" value="ECO:0007669"/>
    <property type="project" value="UniProtKB-UniRule"/>
</dbReference>
<dbReference type="InterPro" id="IPR032264">
    <property type="entry name" value="MenD_middle"/>
</dbReference>
<dbReference type="PROSITE" id="PS50206">
    <property type="entry name" value="RHODANESE_3"/>
    <property type="match status" value="1"/>
</dbReference>
<comment type="similarity">
    <text evidence="6">Belongs to the TPP enzyme family. MenD subfamily.</text>
</comment>
<gene>
    <name evidence="6 8" type="primary">menD</name>
    <name evidence="8" type="ORF">HME7025_01601</name>
</gene>